<evidence type="ECO:0000313" key="1">
    <source>
        <dbReference type="EMBL" id="MSS62818.1"/>
    </source>
</evidence>
<sequence length="58" mass="6298">MDIAGLSMALAQTKVMNDFSTAMLAKSMDTTEAISESMIQMMEQSVTPNLGTNIDIRL</sequence>
<evidence type="ECO:0000313" key="2">
    <source>
        <dbReference type="Proteomes" id="UP000482209"/>
    </source>
</evidence>
<dbReference type="InterPro" id="IPR025906">
    <property type="entry name" value="YjfB_motility"/>
</dbReference>
<dbReference type="AlphaFoldDB" id="A0A6L5XWU6"/>
<protein>
    <submittedName>
        <fullName evidence="1">Putative motility protein</fullName>
    </submittedName>
</protein>
<comment type="caution">
    <text evidence="1">The sequence shown here is derived from an EMBL/GenBank/DDBJ whole genome shotgun (WGS) entry which is preliminary data.</text>
</comment>
<accession>A0A6L5XWU6</accession>
<keyword evidence="2" id="KW-1185">Reference proteome</keyword>
<proteinExistence type="predicted"/>
<dbReference type="EMBL" id="VUMT01000003">
    <property type="protein sequence ID" value="MSS62818.1"/>
    <property type="molecule type" value="Genomic_DNA"/>
</dbReference>
<organism evidence="1 2">
    <name type="scientific">Velocimicrobium porci</name>
    <dbReference type="NCBI Taxonomy" id="2606634"/>
    <lineage>
        <taxon>Bacteria</taxon>
        <taxon>Bacillati</taxon>
        <taxon>Bacillota</taxon>
        <taxon>Clostridia</taxon>
        <taxon>Lachnospirales</taxon>
        <taxon>Lachnospiraceae</taxon>
        <taxon>Velocimicrobium</taxon>
    </lineage>
</organism>
<dbReference type="Pfam" id="PF14070">
    <property type="entry name" value="YjfB_motility"/>
    <property type="match status" value="1"/>
</dbReference>
<gene>
    <name evidence="1" type="ORF">FYJ58_02865</name>
</gene>
<dbReference type="Proteomes" id="UP000482209">
    <property type="component" value="Unassembled WGS sequence"/>
</dbReference>
<reference evidence="1 2" key="1">
    <citation type="submission" date="2019-08" db="EMBL/GenBank/DDBJ databases">
        <title>In-depth cultivation of the pig gut microbiome towards novel bacterial diversity and tailored functional studies.</title>
        <authorList>
            <person name="Wylensek D."/>
            <person name="Hitch T.C.A."/>
            <person name="Clavel T."/>
        </authorList>
    </citation>
    <scope>NUCLEOTIDE SEQUENCE [LARGE SCALE GENOMIC DNA]</scope>
    <source>
        <strain evidence="1 2">WCA-693-APC-MOT-I</strain>
    </source>
</reference>
<name>A0A6L5XWU6_9FIRM</name>